<evidence type="ECO:0000313" key="2">
    <source>
        <dbReference type="Proteomes" id="UP000183832"/>
    </source>
</evidence>
<dbReference type="EMBL" id="CVRI01000064">
    <property type="protein sequence ID" value="CRL05475.1"/>
    <property type="molecule type" value="Genomic_DNA"/>
</dbReference>
<protein>
    <submittedName>
        <fullName evidence="1">CLUMA_CG018366, isoform A</fullName>
    </submittedName>
</protein>
<name>A0A1J1IYX2_9DIPT</name>
<evidence type="ECO:0000313" key="1">
    <source>
        <dbReference type="EMBL" id="CRL05475.1"/>
    </source>
</evidence>
<dbReference type="Proteomes" id="UP000183832">
    <property type="component" value="Unassembled WGS sequence"/>
</dbReference>
<gene>
    <name evidence="1" type="ORF">CLUMA_CG018366</name>
</gene>
<proteinExistence type="predicted"/>
<accession>A0A1J1IYX2</accession>
<organism evidence="1 2">
    <name type="scientific">Clunio marinus</name>
    <dbReference type="NCBI Taxonomy" id="568069"/>
    <lineage>
        <taxon>Eukaryota</taxon>
        <taxon>Metazoa</taxon>
        <taxon>Ecdysozoa</taxon>
        <taxon>Arthropoda</taxon>
        <taxon>Hexapoda</taxon>
        <taxon>Insecta</taxon>
        <taxon>Pterygota</taxon>
        <taxon>Neoptera</taxon>
        <taxon>Endopterygota</taxon>
        <taxon>Diptera</taxon>
        <taxon>Nematocera</taxon>
        <taxon>Chironomoidea</taxon>
        <taxon>Chironomidae</taxon>
        <taxon>Clunio</taxon>
    </lineage>
</organism>
<dbReference type="AlphaFoldDB" id="A0A1J1IYX2"/>
<keyword evidence="2" id="KW-1185">Reference proteome</keyword>
<reference evidence="1 2" key="1">
    <citation type="submission" date="2015-04" db="EMBL/GenBank/DDBJ databases">
        <authorList>
            <person name="Syromyatnikov M.Y."/>
            <person name="Popov V.N."/>
        </authorList>
    </citation>
    <scope>NUCLEOTIDE SEQUENCE [LARGE SCALE GENOMIC DNA]</scope>
</reference>
<sequence length="93" mass="10754">MSKLNIDKKKYRNLMQKRNRHLTLNNGSINITRNVFKRRKPFAMNKVGCVINSMGKKKSLKIIFASEYNNNPKSLGFTVNLSTLRNLLLKGNK</sequence>